<dbReference type="EMBL" id="JBHLWO010000005">
    <property type="protein sequence ID" value="MFC0321327.1"/>
    <property type="molecule type" value="Genomic_DNA"/>
</dbReference>
<dbReference type="Gene3D" id="1.20.58.310">
    <property type="entry name" value="Polyphosphate kinase N-terminal domain"/>
    <property type="match status" value="1"/>
</dbReference>
<dbReference type="EC" id="2.7.4.1" evidence="6 7"/>
<dbReference type="InterPro" id="IPR036832">
    <property type="entry name" value="PPK_N_dom_sf"/>
</dbReference>
<dbReference type="RefSeq" id="WP_130858216.1">
    <property type="nucleotide sequence ID" value="NZ_JBHLWO010000005.1"/>
</dbReference>
<keyword evidence="13" id="KW-1185">Reference proteome</keyword>
<evidence type="ECO:0000256" key="1">
    <source>
        <dbReference type="ARBA" id="ARBA00022553"/>
    </source>
</evidence>
<keyword evidence="6" id="KW-0460">Magnesium</keyword>
<dbReference type="InterPro" id="IPR041108">
    <property type="entry name" value="PP_kinase_C_1"/>
</dbReference>
<comment type="PTM">
    <text evidence="6 7">An intermediate of this reaction is the autophosphorylated ppk in which a phosphate is covalently linked to a histidine residue through a N-P bond.</text>
</comment>
<feature type="binding site" evidence="6">
    <location>
        <position position="585"/>
    </location>
    <ligand>
        <name>ATP</name>
        <dbReference type="ChEBI" id="CHEBI:30616"/>
    </ligand>
</feature>
<dbReference type="Pfam" id="PF13090">
    <property type="entry name" value="PP_kinase_C"/>
    <property type="match status" value="1"/>
</dbReference>
<evidence type="ECO:0000256" key="3">
    <source>
        <dbReference type="ARBA" id="ARBA00022741"/>
    </source>
</evidence>
<comment type="similarity">
    <text evidence="6 7">Belongs to the polyphosphate kinase 1 (PPK1) family.</text>
</comment>
<feature type="binding site" evidence="6">
    <location>
        <position position="557"/>
    </location>
    <ligand>
        <name>ATP</name>
        <dbReference type="ChEBI" id="CHEBI:30616"/>
    </ligand>
</feature>
<dbReference type="InterPro" id="IPR024953">
    <property type="entry name" value="PP_kinase_middle"/>
</dbReference>
<organism evidence="12 13">
    <name type="scientific">Olivibacter oleidegradans</name>
    <dbReference type="NCBI Taxonomy" id="760123"/>
    <lineage>
        <taxon>Bacteria</taxon>
        <taxon>Pseudomonadati</taxon>
        <taxon>Bacteroidota</taxon>
        <taxon>Sphingobacteriia</taxon>
        <taxon>Sphingobacteriales</taxon>
        <taxon>Sphingobacteriaceae</taxon>
        <taxon>Olivibacter</taxon>
    </lineage>
</organism>
<feature type="domain" description="Polyphosphate kinase N-terminal" evidence="9">
    <location>
        <begin position="11"/>
        <end position="115"/>
    </location>
</feature>
<gene>
    <name evidence="12" type="primary">ppk1</name>
    <name evidence="6" type="synonym">ppk</name>
    <name evidence="12" type="ORF">ACFFI0_23625</name>
</gene>
<keyword evidence="2 6" id="KW-0808">Transferase</keyword>
<reference evidence="12 13" key="1">
    <citation type="submission" date="2024-09" db="EMBL/GenBank/DDBJ databases">
        <authorList>
            <person name="Sun Q."/>
            <person name="Mori K."/>
        </authorList>
    </citation>
    <scope>NUCLEOTIDE SEQUENCE [LARGE SCALE GENOMIC DNA]</scope>
    <source>
        <strain evidence="12 13">CCM 7765</strain>
    </source>
</reference>
<name>A0ABV6HR05_9SPHI</name>
<dbReference type="Pfam" id="PF02503">
    <property type="entry name" value="PP_kinase"/>
    <property type="match status" value="1"/>
</dbReference>
<comment type="caution">
    <text evidence="12">The sequence shown here is derived from an EMBL/GenBank/DDBJ whole genome shotgun (WGS) entry which is preliminary data.</text>
</comment>
<dbReference type="SUPFAM" id="SSF140356">
    <property type="entry name" value="PPK N-terminal domain-like"/>
    <property type="match status" value="1"/>
</dbReference>
<proteinExistence type="inferred from homology"/>
<dbReference type="Pfam" id="PF17941">
    <property type="entry name" value="PP_kinase_C_1"/>
    <property type="match status" value="1"/>
</dbReference>
<evidence type="ECO:0000256" key="6">
    <source>
        <dbReference type="HAMAP-Rule" id="MF_00347"/>
    </source>
</evidence>
<comment type="function">
    <text evidence="6 7">Catalyzes the reversible transfer of the terminal phosphate of ATP to form a long-chain polyphosphate (polyP).</text>
</comment>
<evidence type="ECO:0000313" key="13">
    <source>
        <dbReference type="Proteomes" id="UP001589774"/>
    </source>
</evidence>
<dbReference type="GO" id="GO:0008976">
    <property type="term" value="F:polyphosphate kinase activity"/>
    <property type="evidence" value="ECO:0007669"/>
    <property type="project" value="UniProtKB-EC"/>
</dbReference>
<dbReference type="Pfam" id="PF13089">
    <property type="entry name" value="PP_kinase_N"/>
    <property type="match status" value="1"/>
</dbReference>
<evidence type="ECO:0000313" key="12">
    <source>
        <dbReference type="EMBL" id="MFC0321327.1"/>
    </source>
</evidence>
<evidence type="ECO:0000259" key="11">
    <source>
        <dbReference type="Pfam" id="PF17941"/>
    </source>
</evidence>
<dbReference type="Proteomes" id="UP001589774">
    <property type="component" value="Unassembled WGS sequence"/>
</dbReference>
<feature type="binding site" evidence="6">
    <location>
        <position position="456"/>
    </location>
    <ligand>
        <name>ATP</name>
        <dbReference type="ChEBI" id="CHEBI:30616"/>
    </ligand>
</feature>
<feature type="domain" description="Polyphosphate kinase middle" evidence="8">
    <location>
        <begin position="126"/>
        <end position="296"/>
    </location>
</feature>
<evidence type="ECO:0000259" key="9">
    <source>
        <dbReference type="Pfam" id="PF13089"/>
    </source>
</evidence>
<dbReference type="NCBIfam" id="TIGR03705">
    <property type="entry name" value="poly_P_kin"/>
    <property type="match status" value="1"/>
</dbReference>
<dbReference type="PANTHER" id="PTHR30218">
    <property type="entry name" value="POLYPHOSPHATE KINASE"/>
    <property type="match status" value="1"/>
</dbReference>
<keyword evidence="3 6" id="KW-0547">Nucleotide-binding</keyword>
<protein>
    <recommendedName>
        <fullName evidence="6 7">Polyphosphate kinase</fullName>
        <ecNumber evidence="6 7">2.7.4.1</ecNumber>
    </recommendedName>
    <alternativeName>
        <fullName evidence="6">ATP-polyphosphate phosphotransferase</fullName>
    </alternativeName>
    <alternativeName>
        <fullName evidence="6">Polyphosphoric acid kinase</fullName>
    </alternativeName>
</protein>
<accession>A0ABV6HR05</accession>
<keyword evidence="4 6" id="KW-0418">Kinase</keyword>
<dbReference type="InterPro" id="IPR025198">
    <property type="entry name" value="PPK_N_dom"/>
</dbReference>
<feature type="binding site" evidence="6">
    <location>
        <position position="363"/>
    </location>
    <ligand>
        <name>Mg(2+)</name>
        <dbReference type="ChEBI" id="CHEBI:18420"/>
    </ligand>
</feature>
<comment type="catalytic activity">
    <reaction evidence="6 7">
        <text>[phosphate](n) + ATP = [phosphate](n+1) + ADP</text>
        <dbReference type="Rhea" id="RHEA:19573"/>
        <dbReference type="Rhea" id="RHEA-COMP:9859"/>
        <dbReference type="Rhea" id="RHEA-COMP:14280"/>
        <dbReference type="ChEBI" id="CHEBI:16838"/>
        <dbReference type="ChEBI" id="CHEBI:30616"/>
        <dbReference type="ChEBI" id="CHEBI:456216"/>
        <dbReference type="EC" id="2.7.4.1"/>
    </reaction>
</comment>
<dbReference type="InterPro" id="IPR025200">
    <property type="entry name" value="PPK_C_dom2"/>
</dbReference>
<evidence type="ECO:0000256" key="7">
    <source>
        <dbReference type="RuleBase" id="RU003800"/>
    </source>
</evidence>
<dbReference type="SUPFAM" id="SSF143724">
    <property type="entry name" value="PHP14-like"/>
    <property type="match status" value="1"/>
</dbReference>
<keyword evidence="5 6" id="KW-0067">ATP-binding</keyword>
<comment type="cofactor">
    <cofactor evidence="6">
        <name>Mg(2+)</name>
        <dbReference type="ChEBI" id="CHEBI:18420"/>
    </cofactor>
</comment>
<evidence type="ECO:0000259" key="10">
    <source>
        <dbReference type="Pfam" id="PF13090"/>
    </source>
</evidence>
<dbReference type="Gene3D" id="3.30.1840.10">
    <property type="entry name" value="Polyphosphate kinase middle domain"/>
    <property type="match status" value="1"/>
</dbReference>
<dbReference type="HAMAP" id="MF_00347">
    <property type="entry name" value="Polyphosphate_kinase"/>
    <property type="match status" value="1"/>
</dbReference>
<feature type="domain" description="Polyphosphate kinase C-terminal" evidence="10">
    <location>
        <begin position="496"/>
        <end position="658"/>
    </location>
</feature>
<feature type="binding site" evidence="6">
    <location>
        <position position="393"/>
    </location>
    <ligand>
        <name>Mg(2+)</name>
        <dbReference type="ChEBI" id="CHEBI:18420"/>
    </ligand>
</feature>
<evidence type="ECO:0000256" key="4">
    <source>
        <dbReference type="ARBA" id="ARBA00022777"/>
    </source>
</evidence>
<dbReference type="PIRSF" id="PIRSF015589">
    <property type="entry name" value="PP_kinase"/>
    <property type="match status" value="1"/>
</dbReference>
<keyword evidence="6" id="KW-0479">Metal-binding</keyword>
<feature type="binding site" evidence="6">
    <location>
        <position position="47"/>
    </location>
    <ligand>
        <name>ATP</name>
        <dbReference type="ChEBI" id="CHEBI:30616"/>
    </ligand>
</feature>
<feature type="domain" description="Polyphosphate kinase C-terminal" evidence="11">
    <location>
        <begin position="320"/>
        <end position="482"/>
    </location>
</feature>
<dbReference type="NCBIfam" id="NF003917">
    <property type="entry name" value="PRK05443.1-1"/>
    <property type="match status" value="1"/>
</dbReference>
<dbReference type="InterPro" id="IPR003414">
    <property type="entry name" value="PP_kinase"/>
</dbReference>
<dbReference type="Gene3D" id="3.30.870.10">
    <property type="entry name" value="Endonuclease Chain A"/>
    <property type="match status" value="2"/>
</dbReference>
<keyword evidence="1 6" id="KW-0597">Phosphoprotein</keyword>
<sequence>MLKKREKLLNSRDISWLSFNGRVLEEAAKDEVPLLERLKFLAIYSSNLDEFYRVRIPVLMALKELKKRAIASQKLIKKGILKKTKKIIETQQAYFGSILKQHIIPDLKNKNIHLVYNEDIPDCIKKKTDRFFFDTIAAFLEIIHPEQKAFSPKNNQLYLAADFGDANKGLALVSIPSDEIPRFFHTQIENTHYVVLIDDIIRANLKYIFTQIPQCVFSFKVTRDAELDLQDEFNGDLANEIEKLLVLRDYGMATRFLYAPGVPQPTLNHLIRCLQLEHANHIEGGVYHNLKDFFAFPVRDQQLQYAKLPVAEITYQHASLFEEIKHRDLLLHTPYHSYDPILRFFNEAVLNPEVEEIFITLYRVATNSQIVHALISAAKNGKRVTVFVELKARFDEANNIKWAKRMENAGIRIIYSDQKLKVHAKISLVKLRANAPLNAIALLSTGNFNENTAKTYTDHSLFTSSSFITGELDLLFTYLSSTSFGKEYPALPFQHLLVAKFNLLPTFLHHINNEINRALNGEEAAIIIKLNNLEEEKLIHKLYEASQAGVKIHLIVRSICRIRPGIPGLSENIRIVRIVDRYLEHGRIFVFHNGGNERVFLGSSDWMDRNIYRRIEVCFPIYNEELKQQIKQMLTLQLQDDIAAVQLDKNAQNVELAEGTTRSQEEIHKLIHASFRDLMYQ</sequence>
<evidence type="ECO:0000256" key="5">
    <source>
        <dbReference type="ARBA" id="ARBA00022840"/>
    </source>
</evidence>
<evidence type="ECO:0000259" key="8">
    <source>
        <dbReference type="Pfam" id="PF02503"/>
    </source>
</evidence>
<dbReference type="PANTHER" id="PTHR30218:SF0">
    <property type="entry name" value="POLYPHOSPHATE KINASE"/>
    <property type="match status" value="1"/>
</dbReference>
<evidence type="ECO:0000256" key="2">
    <source>
        <dbReference type="ARBA" id="ARBA00022679"/>
    </source>
</evidence>
<dbReference type="InterPro" id="IPR036830">
    <property type="entry name" value="PP_kinase_middle_dom_sf"/>
</dbReference>
<feature type="active site" description="Phosphohistidine intermediate" evidence="6">
    <location>
        <position position="423"/>
    </location>
</feature>
<dbReference type="SUPFAM" id="SSF56024">
    <property type="entry name" value="Phospholipase D/nuclease"/>
    <property type="match status" value="2"/>
</dbReference>